<dbReference type="Proteomes" id="UP001604277">
    <property type="component" value="Unassembled WGS sequence"/>
</dbReference>
<reference evidence="5" key="1">
    <citation type="submission" date="2024-07" db="EMBL/GenBank/DDBJ databases">
        <title>Two chromosome-level genome assemblies of Korean endemic species Abeliophyllum distichum and Forsythia ovata (Oleaceae).</title>
        <authorList>
            <person name="Jang H."/>
        </authorList>
    </citation>
    <scope>NUCLEOTIDE SEQUENCE [LARGE SCALE GENOMIC DNA]</scope>
</reference>
<dbReference type="SMART" id="SM01189">
    <property type="entry name" value="ELM2"/>
    <property type="match status" value="1"/>
</dbReference>
<gene>
    <name evidence="4" type="ORF">Fot_50294</name>
</gene>
<dbReference type="AlphaFoldDB" id="A0ABD1PXR4"/>
<dbReference type="PANTHER" id="PTHR46410:SF1">
    <property type="entry name" value="AT-RICH INTERACTIVE DOMAIN-CONTAINING PROTEIN 1"/>
    <property type="match status" value="1"/>
</dbReference>
<feature type="compositionally biased region" description="Basic and acidic residues" evidence="2">
    <location>
        <begin position="63"/>
        <end position="90"/>
    </location>
</feature>
<evidence type="ECO:0000313" key="5">
    <source>
        <dbReference type="Proteomes" id="UP001604277"/>
    </source>
</evidence>
<dbReference type="EMBL" id="JBFOLJ010000016">
    <property type="protein sequence ID" value="KAL2468718.1"/>
    <property type="molecule type" value="Genomic_DNA"/>
</dbReference>
<protein>
    <submittedName>
        <fullName evidence="4">AT-rich interactive domain-containing protein 2</fullName>
    </submittedName>
</protein>
<dbReference type="InterPro" id="IPR000949">
    <property type="entry name" value="ELM2_dom"/>
</dbReference>
<sequence>MLESSDGDTSELITDKNKTDGEFVILDFKKNALDTMTNKGLFNSDDGWVLVASASDDETVNEEENKRGSEDFGEERYGVEGGNIDDREMDTSGVGEDSASRKRKPECYSGMLDWITKVAKDPCDPTNGSLPERHNWKYYGCYQLWKQVLLVRDAMLLRRNADSTSQETISQAFFDSNDISTLRKKQKMHPSLYDDRKGSERLRCSKRLLSAKDSFSKSCDRIGVESSSSGSQCDEVCAGEQSNSTADSVGFAGNFRRKKQIPLGPLFQADVPDFCEEAYKIDCKWLGTRIWPLEKRERNKNLIERVPIGRGRRESCGCQFPGSVECVRFHVAEKRMMVKLELGSAFYGWKFNSMGEEVALSWTKEDENKFQDIVKSNCLLSEKYFWDELFKFFPRKDREALVNYYYNVFLLRRRGYQNRNDASDIDSDDEESEFGPVGNRFGQKAANSPGSIFCSPKKSHLNIR</sequence>
<dbReference type="CDD" id="cd00167">
    <property type="entry name" value="SANT"/>
    <property type="match status" value="1"/>
</dbReference>
<proteinExistence type="predicted"/>
<evidence type="ECO:0000256" key="1">
    <source>
        <dbReference type="ARBA" id="ARBA00023242"/>
    </source>
</evidence>
<keyword evidence="1" id="KW-0539">Nucleus</keyword>
<feature type="compositionally biased region" description="Acidic residues" evidence="2">
    <location>
        <begin position="423"/>
        <end position="433"/>
    </location>
</feature>
<feature type="region of interest" description="Disordered" evidence="2">
    <location>
        <begin position="55"/>
        <end position="102"/>
    </location>
</feature>
<keyword evidence="5" id="KW-1185">Reference proteome</keyword>
<dbReference type="InterPro" id="IPR001005">
    <property type="entry name" value="SANT/Myb"/>
</dbReference>
<feature type="domain" description="ELM2" evidence="3">
    <location>
        <begin position="261"/>
        <end position="313"/>
    </location>
</feature>
<evidence type="ECO:0000259" key="3">
    <source>
        <dbReference type="SMART" id="SM01189"/>
    </source>
</evidence>
<name>A0ABD1PXR4_9LAMI</name>
<accession>A0ABD1PXR4</accession>
<evidence type="ECO:0000256" key="2">
    <source>
        <dbReference type="SAM" id="MobiDB-lite"/>
    </source>
</evidence>
<evidence type="ECO:0000313" key="4">
    <source>
        <dbReference type="EMBL" id="KAL2468718.1"/>
    </source>
</evidence>
<organism evidence="4 5">
    <name type="scientific">Forsythia ovata</name>
    <dbReference type="NCBI Taxonomy" id="205694"/>
    <lineage>
        <taxon>Eukaryota</taxon>
        <taxon>Viridiplantae</taxon>
        <taxon>Streptophyta</taxon>
        <taxon>Embryophyta</taxon>
        <taxon>Tracheophyta</taxon>
        <taxon>Spermatophyta</taxon>
        <taxon>Magnoliopsida</taxon>
        <taxon>eudicotyledons</taxon>
        <taxon>Gunneridae</taxon>
        <taxon>Pentapetalae</taxon>
        <taxon>asterids</taxon>
        <taxon>lamiids</taxon>
        <taxon>Lamiales</taxon>
        <taxon>Oleaceae</taxon>
        <taxon>Forsythieae</taxon>
        <taxon>Forsythia</taxon>
    </lineage>
</organism>
<dbReference type="PANTHER" id="PTHR46410">
    <property type="entry name" value="AT-RICH INTERACTIVE DOMAIN-CONTAINING PROTEIN 2"/>
    <property type="match status" value="1"/>
</dbReference>
<feature type="region of interest" description="Disordered" evidence="2">
    <location>
        <begin position="421"/>
        <end position="464"/>
    </location>
</feature>
<comment type="caution">
    <text evidence="4">The sequence shown here is derived from an EMBL/GenBank/DDBJ whole genome shotgun (WGS) entry which is preliminary data.</text>
</comment>